<feature type="domain" description="Aspartyl/asparaginy/proline hydroxylase" evidence="1">
    <location>
        <begin position="50"/>
        <end position="174"/>
    </location>
</feature>
<evidence type="ECO:0000313" key="3">
    <source>
        <dbReference type="EMBL" id="KIG19665.1"/>
    </source>
</evidence>
<dbReference type="InterPro" id="IPR027443">
    <property type="entry name" value="IPNS-like_sf"/>
</dbReference>
<protein>
    <submittedName>
        <fullName evidence="3">Aspartyl/asparaginyl beta-hydroxylase</fullName>
    </submittedName>
</protein>
<dbReference type="RefSeq" id="WP_052546011.1">
    <property type="nucleotide sequence ID" value="NZ_JMCC02000001.1"/>
</dbReference>
<dbReference type="GO" id="GO:0008757">
    <property type="term" value="F:S-adenosylmethionine-dependent methyltransferase activity"/>
    <property type="evidence" value="ECO:0007669"/>
    <property type="project" value="InterPro"/>
</dbReference>
<gene>
    <name evidence="3" type="ORF">DB30_00174</name>
</gene>
<dbReference type="AlphaFoldDB" id="A0A0C2DE05"/>
<dbReference type="EMBL" id="JMCC02000001">
    <property type="protein sequence ID" value="KIG19665.1"/>
    <property type="molecule type" value="Genomic_DNA"/>
</dbReference>
<proteinExistence type="predicted"/>
<feature type="domain" description="Methyltransferase type 11" evidence="2">
    <location>
        <begin position="395"/>
        <end position="483"/>
    </location>
</feature>
<dbReference type="SUPFAM" id="SSF51197">
    <property type="entry name" value="Clavaminate synthase-like"/>
    <property type="match status" value="1"/>
</dbReference>
<dbReference type="PANTHER" id="PTHR43591:SF24">
    <property type="entry name" value="2-METHOXY-6-POLYPRENYL-1,4-BENZOQUINOL METHYLASE, MITOCHONDRIAL"/>
    <property type="match status" value="1"/>
</dbReference>
<dbReference type="Gene3D" id="3.40.50.150">
    <property type="entry name" value="Vaccinia Virus protein VP39"/>
    <property type="match status" value="1"/>
</dbReference>
<evidence type="ECO:0000259" key="1">
    <source>
        <dbReference type="Pfam" id="PF05118"/>
    </source>
</evidence>
<sequence length="613" mass="67406">MQPHDWIDRTRADSSTTRGARRLEGFAWPLPQIQAELDAIDDAEWKPLPRGRAWTSIQLIEADGRGGERRHRLLDTCPAIHALAASFNAKIMGLTLARLAPGGGVHEHRDISGGLPMGVIRLHVPLRTNPGVQFVVDDVRVIMREGQTWQLDTTYRHRVANLGSTHRVHLIVDLALTNALRELLPKPDLRDHLHRVEFAAVCVGKGLQLAVTRPRELADRALRFARLRLLGQSVMTFEEQPTAQAPDPSGPNLAKIPRPKAAPDYFACPECRCAKLELVDDLALRPSVPWAGCVGLRCHDCAREFPWVAGVWVLWSDELAALIAAGDIQPNTHAAPEPRAVKQANYAIYQQVSEAYGEHADASVDYVDQLLLLKAHAREAITTATDNEQRSRVLVDVGCASGFSLDVGSAGFDERVGVDISLANLEQVAARGHVAVLADAERLPFAAGSIDLLTCFAAMHHFPSCEAFLRSASASLRSGGVLLTAADPSADNMYMGPLARAAWQLRKPVYRQLARLSPRFYLHANARTQALNDLAEHHRTSGGFEPAQLQAMLQAAGLDAPELFHGVDRRGRQRWGKPSWQEFVLKSLSGRNPLLRRNFVALSSISVKPPRRA</sequence>
<evidence type="ECO:0000259" key="2">
    <source>
        <dbReference type="Pfam" id="PF08241"/>
    </source>
</evidence>
<name>A0A0C2DE05_9BACT</name>
<evidence type="ECO:0000313" key="4">
    <source>
        <dbReference type="Proteomes" id="UP000031599"/>
    </source>
</evidence>
<dbReference type="InterPro" id="IPR013216">
    <property type="entry name" value="Methyltransf_11"/>
</dbReference>
<organism evidence="3 4">
    <name type="scientific">Enhygromyxa salina</name>
    <dbReference type="NCBI Taxonomy" id="215803"/>
    <lineage>
        <taxon>Bacteria</taxon>
        <taxon>Pseudomonadati</taxon>
        <taxon>Myxococcota</taxon>
        <taxon>Polyangia</taxon>
        <taxon>Nannocystales</taxon>
        <taxon>Nannocystaceae</taxon>
        <taxon>Enhygromyxa</taxon>
    </lineage>
</organism>
<reference evidence="3 4" key="1">
    <citation type="submission" date="2014-12" db="EMBL/GenBank/DDBJ databases">
        <title>Genome assembly of Enhygromyxa salina DSM 15201.</title>
        <authorList>
            <person name="Sharma G."/>
            <person name="Subramanian S."/>
        </authorList>
    </citation>
    <scope>NUCLEOTIDE SEQUENCE [LARGE SCALE GENOMIC DNA]</scope>
    <source>
        <strain evidence="3 4">DSM 15201</strain>
    </source>
</reference>
<dbReference type="PANTHER" id="PTHR43591">
    <property type="entry name" value="METHYLTRANSFERASE"/>
    <property type="match status" value="1"/>
</dbReference>
<accession>A0A0C2DE05</accession>
<dbReference type="Proteomes" id="UP000031599">
    <property type="component" value="Unassembled WGS sequence"/>
</dbReference>
<dbReference type="CDD" id="cd02440">
    <property type="entry name" value="AdoMet_MTases"/>
    <property type="match status" value="1"/>
</dbReference>
<dbReference type="Pfam" id="PF05118">
    <property type="entry name" value="Asp_Arg_Hydrox"/>
    <property type="match status" value="1"/>
</dbReference>
<dbReference type="InterPro" id="IPR007803">
    <property type="entry name" value="Asp/Arg/Pro-Hydrxlase"/>
</dbReference>
<dbReference type="Gene3D" id="2.60.120.330">
    <property type="entry name" value="B-lactam Antibiotic, Isopenicillin N Synthase, Chain"/>
    <property type="match status" value="1"/>
</dbReference>
<dbReference type="SUPFAM" id="SSF53335">
    <property type="entry name" value="S-adenosyl-L-methionine-dependent methyltransferases"/>
    <property type="match status" value="1"/>
</dbReference>
<dbReference type="InterPro" id="IPR029063">
    <property type="entry name" value="SAM-dependent_MTases_sf"/>
</dbReference>
<dbReference type="Pfam" id="PF08241">
    <property type="entry name" value="Methyltransf_11"/>
    <property type="match status" value="1"/>
</dbReference>
<comment type="caution">
    <text evidence="3">The sequence shown here is derived from an EMBL/GenBank/DDBJ whole genome shotgun (WGS) entry which is preliminary data.</text>
</comment>